<sequence length="525" mass="58423">MSVKVSVVVPAYNGGIYIDACVRSLLDQTMNAADYEVIFVDDGSTDGTGRKLDEAAVGHEHVRVVHIDNTGGPGAPRNIGLELAQGEYVYFLDCDDWLGPEALERMYAMAVRNGSDIVVGRLVGQGGRGVPRFLFRKSQDRADILKHHLLSLLTPHKLFRTEFVREHGLRFPEGPVRLEDHRFCVPAYFKAEVISVLADYPCCYWVKRADEGNYSSNRFDPAHYYGAVREVLDVVDAHVEPGPTRDRFYLHWLRGKMLGRMGGRAFLSYEPEHRRAMYDVVRELTLDRFDPAVDALLPRNLRPRAALLRAGAFEDLIRLAEVEKGLTVRPNLNTMELRDGTITFDVEGELVYRSGAHVSFRKERIEGADRLLWDPPAMLTTPLPSEALDATGELGKSNLEVFLRHKATGLEVFLPTKVERGEATDEGMIVALSGRASARAETVSQGEALAAGRWDVRVRLSACGWGVDRRIKGAAVDVHEDGRVLLVTPGDEADARKPSMLRQAAKQVPGLRRTVRWARAAKSSA</sequence>
<name>A0A939PGF3_9ACTN</name>
<dbReference type="Gene3D" id="3.90.550.10">
    <property type="entry name" value="Spore Coat Polysaccharide Biosynthesis Protein SpsA, Chain A"/>
    <property type="match status" value="1"/>
</dbReference>
<evidence type="ECO:0000313" key="3">
    <source>
        <dbReference type="EMBL" id="MBO2452190.1"/>
    </source>
</evidence>
<keyword evidence="4" id="KW-1185">Reference proteome</keyword>
<dbReference type="Proteomes" id="UP000669179">
    <property type="component" value="Unassembled WGS sequence"/>
</dbReference>
<feature type="domain" description="TarS/TarP linker" evidence="2">
    <location>
        <begin position="221"/>
        <end position="320"/>
    </location>
</feature>
<dbReference type="PANTHER" id="PTHR22916:SF3">
    <property type="entry name" value="UDP-GLCNAC:BETAGAL BETA-1,3-N-ACETYLGLUCOSAMINYLTRANSFERASE-LIKE PROTEIN 1"/>
    <property type="match status" value="1"/>
</dbReference>
<dbReference type="InterPro" id="IPR029044">
    <property type="entry name" value="Nucleotide-diphossugar_trans"/>
</dbReference>
<dbReference type="PANTHER" id="PTHR22916">
    <property type="entry name" value="GLYCOSYLTRANSFERASE"/>
    <property type="match status" value="1"/>
</dbReference>
<accession>A0A939PGF3</accession>
<dbReference type="RefSeq" id="WP_208260073.1">
    <property type="nucleotide sequence ID" value="NZ_JAGEOJ010000015.1"/>
</dbReference>
<evidence type="ECO:0000259" key="1">
    <source>
        <dbReference type="Pfam" id="PF00535"/>
    </source>
</evidence>
<dbReference type="EMBL" id="JAGEOJ010000015">
    <property type="protein sequence ID" value="MBO2452190.1"/>
    <property type="molecule type" value="Genomic_DNA"/>
</dbReference>
<organism evidence="3 4">
    <name type="scientific">Actinomadura barringtoniae</name>
    <dbReference type="NCBI Taxonomy" id="1427535"/>
    <lineage>
        <taxon>Bacteria</taxon>
        <taxon>Bacillati</taxon>
        <taxon>Actinomycetota</taxon>
        <taxon>Actinomycetes</taxon>
        <taxon>Streptosporangiales</taxon>
        <taxon>Thermomonosporaceae</taxon>
        <taxon>Actinomadura</taxon>
    </lineage>
</organism>
<feature type="domain" description="Glycosyltransferase 2-like" evidence="1">
    <location>
        <begin position="6"/>
        <end position="136"/>
    </location>
</feature>
<proteinExistence type="predicted"/>
<dbReference type="SUPFAM" id="SSF53448">
    <property type="entry name" value="Nucleotide-diphospho-sugar transferases"/>
    <property type="match status" value="1"/>
</dbReference>
<gene>
    <name evidence="3" type="ORF">J4573_34230</name>
</gene>
<evidence type="ECO:0000259" key="2">
    <source>
        <dbReference type="Pfam" id="PF22181"/>
    </source>
</evidence>
<dbReference type="GO" id="GO:0016758">
    <property type="term" value="F:hexosyltransferase activity"/>
    <property type="evidence" value="ECO:0007669"/>
    <property type="project" value="UniProtKB-ARBA"/>
</dbReference>
<dbReference type="Pfam" id="PF22181">
    <property type="entry name" value="TarS_linker"/>
    <property type="match status" value="1"/>
</dbReference>
<dbReference type="AlphaFoldDB" id="A0A939PGF3"/>
<dbReference type="InterPro" id="IPR001173">
    <property type="entry name" value="Glyco_trans_2-like"/>
</dbReference>
<dbReference type="CDD" id="cd00761">
    <property type="entry name" value="Glyco_tranf_GTA_type"/>
    <property type="match status" value="1"/>
</dbReference>
<evidence type="ECO:0000313" key="4">
    <source>
        <dbReference type="Proteomes" id="UP000669179"/>
    </source>
</evidence>
<dbReference type="Pfam" id="PF00535">
    <property type="entry name" value="Glycos_transf_2"/>
    <property type="match status" value="1"/>
</dbReference>
<dbReference type="InterPro" id="IPR054028">
    <property type="entry name" value="TarS/TarP_linker"/>
</dbReference>
<comment type="caution">
    <text evidence="3">The sequence shown here is derived from an EMBL/GenBank/DDBJ whole genome shotgun (WGS) entry which is preliminary data.</text>
</comment>
<reference evidence="3" key="1">
    <citation type="submission" date="2021-03" db="EMBL/GenBank/DDBJ databases">
        <authorList>
            <person name="Kanchanasin P."/>
            <person name="Saeng-In P."/>
            <person name="Phongsopitanun W."/>
            <person name="Yuki M."/>
            <person name="Kudo T."/>
            <person name="Ohkuma M."/>
            <person name="Tanasupawat S."/>
        </authorList>
    </citation>
    <scope>NUCLEOTIDE SEQUENCE</scope>
    <source>
        <strain evidence="3">GKU 128</strain>
    </source>
</reference>
<protein>
    <submittedName>
        <fullName evidence="3">Glycosyltransferase family 2 protein</fullName>
    </submittedName>
</protein>